<dbReference type="Proteomes" id="UP000007509">
    <property type="component" value="Unassembled WGS sequence"/>
</dbReference>
<proteinExistence type="predicted"/>
<dbReference type="EMBL" id="AKJY01000014">
    <property type="protein sequence ID" value="EJL74237.1"/>
    <property type="molecule type" value="Genomic_DNA"/>
</dbReference>
<evidence type="ECO:0008006" key="3">
    <source>
        <dbReference type="Google" id="ProtNLM"/>
    </source>
</evidence>
<dbReference type="SUPFAM" id="SSF53474">
    <property type="entry name" value="alpha/beta-Hydrolases"/>
    <property type="match status" value="1"/>
</dbReference>
<dbReference type="PATRIC" id="fig|1144316.3.peg.981"/>
<evidence type="ECO:0000313" key="1">
    <source>
        <dbReference type="EMBL" id="EJL74237.1"/>
    </source>
</evidence>
<dbReference type="AlphaFoldDB" id="J2T835"/>
<dbReference type="Gene3D" id="3.40.50.1820">
    <property type="entry name" value="alpha/beta hydrolase"/>
    <property type="match status" value="1"/>
</dbReference>
<organism evidence="1 2">
    <name type="scientific">Chryseobacterium populi</name>
    <dbReference type="NCBI Taxonomy" id="1144316"/>
    <lineage>
        <taxon>Bacteria</taxon>
        <taxon>Pseudomonadati</taxon>
        <taxon>Bacteroidota</taxon>
        <taxon>Flavobacteriia</taxon>
        <taxon>Flavobacteriales</taxon>
        <taxon>Weeksellaceae</taxon>
        <taxon>Chryseobacterium group</taxon>
        <taxon>Chryseobacterium</taxon>
    </lineage>
</organism>
<gene>
    <name evidence="1" type="ORF">PMI13_00970</name>
</gene>
<dbReference type="OrthoDB" id="231913at2"/>
<protein>
    <recommendedName>
        <fullName evidence="3">Alpha/beta hydrolase</fullName>
    </recommendedName>
</protein>
<sequence length="561" mass="64417">MKQTFVGGDIIETTGGNNLSYAKDVIQNAGSQVIQQGKDTGVTYGKQGSPPKNQKIYDVVMFVAGTTDPINIKGEKHQANTEYWQAGPENFWAKIKELKPQFLNLHIEGNFFSWSGDNDTKERNLAADRLLDLFLRVYKFWKNQEVHIHLIGHSHGGNVINQFTELISKSPDYPKPWKVKSITYLSTPFFHKKHQLNHTKLHPNCKIINVHNEYDLTQQLIADFSLVNLEVFLKNFKFDDFEKGLRTLKTIDSSAFDNLTNAWINDETEGPFLWRETAKGLLGINQLTVEFIKYIKQIDVNKPNLRTDRDSFVHILNRFLQWTHDAYTIFVRNSSKRNGGYGRKEYFSDLLLSTALNILNELFAAQTGVKDSYILTLLARIFAESSGLTDTIEINSWSPKHQTKGLSIQDINITRFDPYHRRNKKAACENFINGTIRAMQNRNLEELLMRLFSQFVKPGLLTKIYWGFHGAEVYFTGETDTQIKRLRKSFGVYLELVKQYHANLVTEDDEKKIPDMIKRPGTVPYLAMASHSLSHTQFWPEVEAGLKEAFSSGANPGYKKK</sequence>
<dbReference type="RefSeq" id="WP_007841204.1">
    <property type="nucleotide sequence ID" value="NZ_AKJY01000014.1"/>
</dbReference>
<name>J2T835_9FLAO</name>
<keyword evidence="2" id="KW-1185">Reference proteome</keyword>
<dbReference type="InterPro" id="IPR029058">
    <property type="entry name" value="AB_hydrolase_fold"/>
</dbReference>
<accession>J2T835</accession>
<reference evidence="1 2" key="1">
    <citation type="journal article" date="2012" name="J. Bacteriol.">
        <title>Twenty-one genome sequences from Pseudomonas species and 19 genome sequences from diverse bacteria isolated from the rhizosphere and endosphere of Populus deltoides.</title>
        <authorList>
            <person name="Brown S.D."/>
            <person name="Utturkar S.M."/>
            <person name="Klingeman D.M."/>
            <person name="Johnson C.M."/>
            <person name="Martin S.L."/>
            <person name="Land M.L."/>
            <person name="Lu T.Y."/>
            <person name="Schadt C.W."/>
            <person name="Doktycz M.J."/>
            <person name="Pelletier D.A."/>
        </authorList>
    </citation>
    <scope>NUCLEOTIDE SEQUENCE [LARGE SCALE GENOMIC DNA]</scope>
    <source>
        <strain evidence="1 2">CF314</strain>
    </source>
</reference>
<evidence type="ECO:0000313" key="2">
    <source>
        <dbReference type="Proteomes" id="UP000007509"/>
    </source>
</evidence>
<comment type="caution">
    <text evidence="1">The sequence shown here is derived from an EMBL/GenBank/DDBJ whole genome shotgun (WGS) entry which is preliminary data.</text>
</comment>